<dbReference type="InterPro" id="IPR050121">
    <property type="entry name" value="Cytochrome_P450_monoxygenase"/>
</dbReference>
<evidence type="ECO:0000313" key="11">
    <source>
        <dbReference type="EMBL" id="CZT19187.1"/>
    </source>
</evidence>
<comment type="similarity">
    <text evidence="9">Belongs to the cytochrome P450 family.</text>
</comment>
<proteinExistence type="inferred from homology"/>
<keyword evidence="4 8" id="KW-0479">Metal-binding</keyword>
<dbReference type="AlphaFoldDB" id="A0A2D3V3C2"/>
<evidence type="ECO:0000256" key="10">
    <source>
        <dbReference type="SAM" id="Phobius"/>
    </source>
</evidence>
<accession>A0A2D3V3C2</accession>
<feature type="transmembrane region" description="Helical" evidence="10">
    <location>
        <begin position="6"/>
        <end position="26"/>
    </location>
</feature>
<evidence type="ECO:0000256" key="1">
    <source>
        <dbReference type="ARBA" id="ARBA00001971"/>
    </source>
</evidence>
<protein>
    <submittedName>
        <fullName evidence="11">Related to sterigmatocystin biosynthesis P450 monooxygenase STCS</fullName>
    </submittedName>
</protein>
<evidence type="ECO:0000256" key="9">
    <source>
        <dbReference type="RuleBase" id="RU000461"/>
    </source>
</evidence>
<dbReference type="STRING" id="112498.A0A2D3V3C2"/>
<organism evidence="11 12">
    <name type="scientific">Ramularia collo-cygni</name>
    <dbReference type="NCBI Taxonomy" id="112498"/>
    <lineage>
        <taxon>Eukaryota</taxon>
        <taxon>Fungi</taxon>
        <taxon>Dikarya</taxon>
        <taxon>Ascomycota</taxon>
        <taxon>Pezizomycotina</taxon>
        <taxon>Dothideomycetes</taxon>
        <taxon>Dothideomycetidae</taxon>
        <taxon>Mycosphaerellales</taxon>
        <taxon>Mycosphaerellaceae</taxon>
        <taxon>Ramularia</taxon>
    </lineage>
</organism>
<dbReference type="PROSITE" id="PS00086">
    <property type="entry name" value="CYTOCHROME_P450"/>
    <property type="match status" value="1"/>
</dbReference>
<dbReference type="EMBL" id="FJUY01000007">
    <property type="protein sequence ID" value="CZT19187.1"/>
    <property type="molecule type" value="Genomic_DNA"/>
</dbReference>
<evidence type="ECO:0000256" key="5">
    <source>
        <dbReference type="ARBA" id="ARBA00023002"/>
    </source>
</evidence>
<sequence>MLDLLSTSRVGWAIALVIGTLVLRFLQRLHFQRSLMRNLPGPPHSYVFGSLLSVAKVLATQPSNAAPQTFIGLLREYYDLPDIFYFDPWPLGDPVMAIFRTDIANEILVKNSLPKHPIVDSFMSNFGGPANLVSSEGKVWRKWRSAFNPGFSNSHLMTLVGQVVQDCQVFADIMSDHAKNDDLFRLEPASMKLTVNIIGRLVLGLDLNAQRGRSVLLDAFSSQIRWQAQGAQFQPSELWDIRRPFVLRYNIWKMDRFITGKLEERFASSTDRGKTKHIVDLALEAYRKEQGITSDLRDMKDLDPEFKRAAISNLKAFMFAGHDTTASAITYSYYYLSRYPEVMAKLRKEHDDVFGPDPTTVADQLRKDGRLLNKLEYTLAVIKEVTRLAPPASTVRKAPPGYNLHDPITNEIIPTAHFMMWPVNVGINRYSKYFHNPDTFIPERFLPGNTTDNKDAWMSFSRGPRNCIGQELAIIELKTLLAMSVRSFDIVPAYDELDKLKDDGAGYPNLTTGILEQFGERAYQVQMGTAKISEGLPCRTRLRSHVAS</sequence>
<dbReference type="PANTHER" id="PTHR24305">
    <property type="entry name" value="CYTOCHROME P450"/>
    <property type="match status" value="1"/>
</dbReference>
<dbReference type="GO" id="GO:0020037">
    <property type="term" value="F:heme binding"/>
    <property type="evidence" value="ECO:0007669"/>
    <property type="project" value="InterPro"/>
</dbReference>
<dbReference type="InterPro" id="IPR001128">
    <property type="entry name" value="Cyt_P450"/>
</dbReference>
<dbReference type="GeneID" id="35600201"/>
<gene>
    <name evidence="11" type="ORF">RCC_05033</name>
</gene>
<reference evidence="11 12" key="1">
    <citation type="submission" date="2016-03" db="EMBL/GenBank/DDBJ databases">
        <authorList>
            <person name="Ploux O."/>
        </authorList>
    </citation>
    <scope>NUCLEOTIDE SEQUENCE [LARGE SCALE GENOMIC DNA]</scope>
    <source>
        <strain evidence="11 12">URUG2</strain>
    </source>
</reference>
<keyword evidence="5 9" id="KW-0560">Oxidoreductase</keyword>
<keyword evidence="7 9" id="KW-0503">Monooxygenase</keyword>
<dbReference type="GO" id="GO:0016705">
    <property type="term" value="F:oxidoreductase activity, acting on paired donors, with incorporation or reduction of molecular oxygen"/>
    <property type="evidence" value="ECO:0007669"/>
    <property type="project" value="InterPro"/>
</dbReference>
<dbReference type="InterPro" id="IPR036396">
    <property type="entry name" value="Cyt_P450_sf"/>
</dbReference>
<dbReference type="RefSeq" id="XP_023626077.1">
    <property type="nucleotide sequence ID" value="XM_023770309.1"/>
</dbReference>
<comment type="cofactor">
    <cofactor evidence="1 8">
        <name>heme</name>
        <dbReference type="ChEBI" id="CHEBI:30413"/>
    </cofactor>
</comment>
<dbReference type="PANTHER" id="PTHR24305:SF107">
    <property type="entry name" value="P450, PUTATIVE (EUROFUNG)-RELATED"/>
    <property type="match status" value="1"/>
</dbReference>
<name>A0A2D3V3C2_9PEZI</name>
<evidence type="ECO:0000256" key="7">
    <source>
        <dbReference type="ARBA" id="ARBA00023033"/>
    </source>
</evidence>
<keyword evidence="10" id="KW-0812">Transmembrane</keyword>
<dbReference type="GO" id="GO:0005506">
    <property type="term" value="F:iron ion binding"/>
    <property type="evidence" value="ECO:0007669"/>
    <property type="project" value="InterPro"/>
</dbReference>
<evidence type="ECO:0000256" key="8">
    <source>
        <dbReference type="PIRSR" id="PIRSR602401-1"/>
    </source>
</evidence>
<evidence type="ECO:0000256" key="3">
    <source>
        <dbReference type="ARBA" id="ARBA00022617"/>
    </source>
</evidence>
<dbReference type="Proteomes" id="UP000225277">
    <property type="component" value="Unassembled WGS sequence"/>
</dbReference>
<dbReference type="SUPFAM" id="SSF48264">
    <property type="entry name" value="Cytochrome P450"/>
    <property type="match status" value="1"/>
</dbReference>
<feature type="binding site" description="axial binding residue" evidence="8">
    <location>
        <position position="467"/>
    </location>
    <ligand>
        <name>heme</name>
        <dbReference type="ChEBI" id="CHEBI:30413"/>
    </ligand>
    <ligandPart>
        <name>Fe</name>
        <dbReference type="ChEBI" id="CHEBI:18248"/>
    </ligandPart>
</feature>
<dbReference type="GO" id="GO:0004497">
    <property type="term" value="F:monooxygenase activity"/>
    <property type="evidence" value="ECO:0007669"/>
    <property type="project" value="UniProtKB-KW"/>
</dbReference>
<dbReference type="Gene3D" id="1.10.630.10">
    <property type="entry name" value="Cytochrome P450"/>
    <property type="match status" value="1"/>
</dbReference>
<dbReference type="PRINTS" id="PR00385">
    <property type="entry name" value="P450"/>
</dbReference>
<dbReference type="PRINTS" id="PR00463">
    <property type="entry name" value="EP450I"/>
</dbReference>
<dbReference type="OrthoDB" id="10029320at2759"/>
<keyword evidence="3 8" id="KW-0349">Heme</keyword>
<evidence type="ECO:0000256" key="6">
    <source>
        <dbReference type="ARBA" id="ARBA00023004"/>
    </source>
</evidence>
<keyword evidence="10" id="KW-0472">Membrane</keyword>
<evidence type="ECO:0000313" key="12">
    <source>
        <dbReference type="Proteomes" id="UP000225277"/>
    </source>
</evidence>
<dbReference type="InterPro" id="IPR017972">
    <property type="entry name" value="Cyt_P450_CS"/>
</dbReference>
<keyword evidence="12" id="KW-1185">Reference proteome</keyword>
<keyword evidence="6 8" id="KW-0408">Iron</keyword>
<dbReference type="InterPro" id="IPR002401">
    <property type="entry name" value="Cyt_P450_E_grp-I"/>
</dbReference>
<comment type="pathway">
    <text evidence="2">Secondary metabolite biosynthesis.</text>
</comment>
<keyword evidence="10" id="KW-1133">Transmembrane helix</keyword>
<evidence type="ECO:0000256" key="2">
    <source>
        <dbReference type="ARBA" id="ARBA00005179"/>
    </source>
</evidence>
<evidence type="ECO:0000256" key="4">
    <source>
        <dbReference type="ARBA" id="ARBA00022723"/>
    </source>
</evidence>
<dbReference type="Pfam" id="PF00067">
    <property type="entry name" value="p450"/>
    <property type="match status" value="1"/>
</dbReference>